<dbReference type="EMBL" id="QZFV01000084">
    <property type="protein sequence ID" value="RJQ84762.1"/>
    <property type="molecule type" value="Genomic_DNA"/>
</dbReference>
<dbReference type="Proteomes" id="UP000285112">
    <property type="component" value="Unassembled WGS sequence"/>
</dbReference>
<sequence length="64" mass="7379">MEKELLMFGAEKRREAVKEKYKMLDPKLSTWNKTFRCLGCRKQLRRGNLCGKPACSRAVAAAME</sequence>
<proteinExistence type="predicted"/>
<reference evidence="1 2" key="1">
    <citation type="submission" date="2018-09" db="EMBL/GenBank/DDBJ databases">
        <title>YIM PH 21725 draft genome.</title>
        <authorList>
            <person name="Miao C."/>
        </authorList>
    </citation>
    <scope>NUCLEOTIDE SEQUENCE [LARGE SCALE GENOMIC DNA]</scope>
    <source>
        <strain evidence="2">YIM PH21725</strain>
    </source>
</reference>
<organism evidence="1 2">
    <name type="scientific">Amycolatopsis panacis</name>
    <dbReference type="NCBI Taxonomy" id="2340917"/>
    <lineage>
        <taxon>Bacteria</taxon>
        <taxon>Bacillati</taxon>
        <taxon>Actinomycetota</taxon>
        <taxon>Actinomycetes</taxon>
        <taxon>Pseudonocardiales</taxon>
        <taxon>Pseudonocardiaceae</taxon>
        <taxon>Amycolatopsis</taxon>
    </lineage>
</organism>
<evidence type="ECO:0000313" key="1">
    <source>
        <dbReference type="EMBL" id="RJQ84762.1"/>
    </source>
</evidence>
<evidence type="ECO:0000313" key="2">
    <source>
        <dbReference type="Proteomes" id="UP000285112"/>
    </source>
</evidence>
<dbReference type="AlphaFoldDB" id="A0A419I3K1"/>
<name>A0A419I3K1_9PSEU</name>
<accession>A0A419I3K1</accession>
<protein>
    <submittedName>
        <fullName evidence="1">Uncharacterized protein</fullName>
    </submittedName>
</protein>
<comment type="caution">
    <text evidence="1">The sequence shown here is derived from an EMBL/GenBank/DDBJ whole genome shotgun (WGS) entry which is preliminary data.</text>
</comment>
<keyword evidence="2" id="KW-1185">Reference proteome</keyword>
<gene>
    <name evidence="1" type="ORF">D5S19_15975</name>
</gene>